<keyword evidence="6" id="KW-0408">Iron</keyword>
<evidence type="ECO:0000256" key="6">
    <source>
        <dbReference type="PIRSR" id="PIRSR005894-2"/>
    </source>
</evidence>
<keyword evidence="3 6" id="KW-0001">2Fe-2S</keyword>
<comment type="similarity">
    <text evidence="2 5">Belongs to the glutaredoxin family. Monothiol subfamily.</text>
</comment>
<gene>
    <name evidence="8" type="ordered locus">RIEPE_0131</name>
</gene>
<sequence>MNTIKKIEEQIKKNKFLLYMKGSPDYPSCTFSMRAVQIINLCKVRFAYIDVLKHKDIRINLPKYSNWPTFPQFWVNCQFIGGYDIMKSLYFEGKLQKMLNDVIKKN</sequence>
<evidence type="ECO:0000256" key="3">
    <source>
        <dbReference type="ARBA" id="ARBA00022714"/>
    </source>
</evidence>
<dbReference type="GO" id="GO:0046872">
    <property type="term" value="F:metal ion binding"/>
    <property type="evidence" value="ECO:0007669"/>
    <property type="project" value="UniProtKB-KW"/>
</dbReference>
<dbReference type="AlphaFoldDB" id="D4G7T9"/>
<dbReference type="SUPFAM" id="SSF52833">
    <property type="entry name" value="Thioredoxin-like"/>
    <property type="match status" value="1"/>
</dbReference>
<dbReference type="GO" id="GO:0015036">
    <property type="term" value="F:disulfide oxidoreductase activity"/>
    <property type="evidence" value="ECO:0007669"/>
    <property type="project" value="InterPro"/>
</dbReference>
<dbReference type="PROSITE" id="PS51354">
    <property type="entry name" value="GLUTAREDOXIN_2"/>
    <property type="match status" value="1"/>
</dbReference>
<dbReference type="RefSeq" id="WP_013087861.1">
    <property type="nucleotide sequence ID" value="NC_014109.1"/>
</dbReference>
<dbReference type="InterPro" id="IPR004480">
    <property type="entry name" value="Monothiol_GRX-rel"/>
</dbReference>
<dbReference type="NCBIfam" id="TIGR00365">
    <property type="entry name" value="Grx4 family monothiol glutaredoxin"/>
    <property type="match status" value="1"/>
</dbReference>
<protein>
    <recommendedName>
        <fullName evidence="5">Glutaredoxin</fullName>
    </recommendedName>
</protein>
<dbReference type="STRING" id="515618.RIEPE_0131"/>
<accession>D4G7T9</accession>
<evidence type="ECO:0000256" key="5">
    <source>
        <dbReference type="PIRNR" id="PIRNR005894"/>
    </source>
</evidence>
<dbReference type="Pfam" id="PF00462">
    <property type="entry name" value="Glutaredoxin"/>
    <property type="match status" value="1"/>
</dbReference>
<evidence type="ECO:0000313" key="8">
    <source>
        <dbReference type="EMBL" id="ADD79883.1"/>
    </source>
</evidence>
<evidence type="ECO:0000256" key="1">
    <source>
        <dbReference type="ARBA" id="ARBA00002853"/>
    </source>
</evidence>
<evidence type="ECO:0000313" key="9">
    <source>
        <dbReference type="Proteomes" id="UP000001700"/>
    </source>
</evidence>
<dbReference type="InterPro" id="IPR036249">
    <property type="entry name" value="Thioredoxin-like_sf"/>
</dbReference>
<dbReference type="InterPro" id="IPR002109">
    <property type="entry name" value="Glutaredoxin"/>
</dbReference>
<keyword evidence="4" id="KW-0676">Redox-active center</keyword>
<evidence type="ECO:0000256" key="2">
    <source>
        <dbReference type="ARBA" id="ARBA00009630"/>
    </source>
</evidence>
<reference evidence="8" key="1">
    <citation type="submission" date="2008-05" db="EMBL/GenBank/DDBJ databases">
        <title>Genome sequence of Riesia pediculicola USDA.</title>
        <authorList>
            <person name="Kirkness E.F."/>
        </authorList>
    </citation>
    <scope>NUCLEOTIDE SEQUENCE [LARGE SCALE GENOMIC DNA]</scope>
    <source>
        <strain evidence="8">USDA</strain>
    </source>
</reference>
<organism evidence="8 9">
    <name type="scientific">Riesia pediculicola (strain USDA)</name>
    <dbReference type="NCBI Taxonomy" id="515618"/>
    <lineage>
        <taxon>Bacteria</taxon>
        <taxon>Pseudomonadati</taxon>
        <taxon>Pseudomonadota</taxon>
        <taxon>Gammaproteobacteria</taxon>
        <taxon>Enterobacterales</taxon>
        <taxon>Enterobacteriaceae</taxon>
        <taxon>Candidatus Riesia</taxon>
    </lineage>
</organism>
<keyword evidence="6" id="KW-0479">Metal-binding</keyword>
<dbReference type="KEGG" id="rip:RIEPE_0131"/>
<keyword evidence="6" id="KW-0411">Iron-sulfur</keyword>
<feature type="domain" description="Glutaredoxin" evidence="7">
    <location>
        <begin position="17"/>
        <end position="80"/>
    </location>
</feature>
<dbReference type="GO" id="GO:0051537">
    <property type="term" value="F:2 iron, 2 sulfur cluster binding"/>
    <property type="evidence" value="ECO:0007669"/>
    <property type="project" value="UniProtKB-KW"/>
</dbReference>
<dbReference type="Gene3D" id="3.40.30.10">
    <property type="entry name" value="Glutaredoxin"/>
    <property type="match status" value="1"/>
</dbReference>
<dbReference type="Proteomes" id="UP000001700">
    <property type="component" value="Chromosome"/>
</dbReference>
<evidence type="ECO:0000256" key="4">
    <source>
        <dbReference type="ARBA" id="ARBA00023284"/>
    </source>
</evidence>
<dbReference type="InterPro" id="IPR014434">
    <property type="entry name" value="Monothiol_GRX"/>
</dbReference>
<proteinExistence type="inferred from homology"/>
<name>D4G7T9_RIEPU</name>
<evidence type="ECO:0000259" key="7">
    <source>
        <dbReference type="Pfam" id="PF00462"/>
    </source>
</evidence>
<dbReference type="PIRSF" id="PIRSF005894">
    <property type="entry name" value="Monothiol_GRX"/>
    <property type="match status" value="1"/>
</dbReference>
<dbReference type="eggNOG" id="COG0278">
    <property type="taxonomic scope" value="Bacteria"/>
</dbReference>
<feature type="binding site" evidence="6">
    <location>
        <position position="29"/>
    </location>
    <ligand>
        <name>[2Fe-2S] cluster</name>
        <dbReference type="ChEBI" id="CHEBI:190135"/>
        <note>ligand shared between dimeric partners</note>
    </ligand>
</feature>
<dbReference type="HOGENOM" id="CLU_026126_2_1_6"/>
<keyword evidence="9" id="KW-1185">Reference proteome</keyword>
<dbReference type="PANTHER" id="PTHR10293:SF72">
    <property type="entry name" value="MONOTHIOL GLUTAREDOXIN-S14, CHLOROPLASTIC"/>
    <property type="match status" value="1"/>
</dbReference>
<comment type="function">
    <text evidence="1">Monothiol glutaredoxin involved in the biogenesis of iron-sulfur clusters.</text>
</comment>
<dbReference type="OrthoDB" id="9804115at2"/>
<dbReference type="PANTHER" id="PTHR10293">
    <property type="entry name" value="GLUTAREDOXIN FAMILY MEMBER"/>
    <property type="match status" value="1"/>
</dbReference>
<dbReference type="EMBL" id="CP001085">
    <property type="protein sequence ID" value="ADD79883.1"/>
    <property type="molecule type" value="Genomic_DNA"/>
</dbReference>